<organism evidence="2 3">
    <name type="scientific">Desulfofundulus thermosubterraneus DSM 16057</name>
    <dbReference type="NCBI Taxonomy" id="1121432"/>
    <lineage>
        <taxon>Bacteria</taxon>
        <taxon>Bacillati</taxon>
        <taxon>Bacillota</taxon>
        <taxon>Clostridia</taxon>
        <taxon>Eubacteriales</taxon>
        <taxon>Peptococcaceae</taxon>
        <taxon>Desulfofundulus</taxon>
    </lineage>
</organism>
<dbReference type="InterPro" id="IPR009476">
    <property type="entry name" value="DUF1097"/>
</dbReference>
<gene>
    <name evidence="2" type="ORF">SAMN02745219_01037</name>
</gene>
<keyword evidence="1" id="KW-0472">Membrane</keyword>
<dbReference type="AlphaFoldDB" id="A0A1M6DX16"/>
<reference evidence="3" key="1">
    <citation type="submission" date="2016-11" db="EMBL/GenBank/DDBJ databases">
        <authorList>
            <person name="Varghese N."/>
            <person name="Submissions S."/>
        </authorList>
    </citation>
    <scope>NUCLEOTIDE SEQUENCE [LARGE SCALE GENOMIC DNA]</scope>
    <source>
        <strain evidence="3">DSM 16057</strain>
    </source>
</reference>
<keyword evidence="3" id="KW-1185">Reference proteome</keyword>
<feature type="transmembrane region" description="Helical" evidence="1">
    <location>
        <begin position="123"/>
        <end position="143"/>
    </location>
</feature>
<accession>A0A1M6DX16</accession>
<name>A0A1M6DX16_9FIRM</name>
<keyword evidence="1" id="KW-0812">Transmembrane</keyword>
<dbReference type="RefSeq" id="WP_072867741.1">
    <property type="nucleotide sequence ID" value="NZ_FQZM01000011.1"/>
</dbReference>
<dbReference type="OrthoDB" id="8266131at2"/>
<sequence length="154" mass="16238">MQFFPLALSIAVLAGIWTYFSGQFNLLTWPAFVGWALFFASGGNAESVKKTFFPSVCGVILGYLAVICAPYLGGPALGVAVGVTIIAFIMVMLAPIDIFAFVPAQFACCAAFFGTGAKFWPTIIPLVTGIGLGYISAILPNLFTKQGKKDSAAH</sequence>
<proteinExistence type="predicted"/>
<feature type="transmembrane region" description="Helical" evidence="1">
    <location>
        <begin position="52"/>
        <end position="72"/>
    </location>
</feature>
<protein>
    <recommendedName>
        <fullName evidence="4">DUF1097 domain-containing protein</fullName>
    </recommendedName>
</protein>
<keyword evidence="1" id="KW-1133">Transmembrane helix</keyword>
<dbReference type="Proteomes" id="UP000184529">
    <property type="component" value="Unassembled WGS sequence"/>
</dbReference>
<feature type="transmembrane region" description="Helical" evidence="1">
    <location>
        <begin position="78"/>
        <end position="94"/>
    </location>
</feature>
<dbReference type="EMBL" id="FQZM01000011">
    <property type="protein sequence ID" value="SHI77804.1"/>
    <property type="molecule type" value="Genomic_DNA"/>
</dbReference>
<dbReference type="Pfam" id="PF06496">
    <property type="entry name" value="DUF1097"/>
    <property type="match status" value="1"/>
</dbReference>
<evidence type="ECO:0008006" key="4">
    <source>
        <dbReference type="Google" id="ProtNLM"/>
    </source>
</evidence>
<evidence type="ECO:0000313" key="2">
    <source>
        <dbReference type="EMBL" id="SHI77804.1"/>
    </source>
</evidence>
<evidence type="ECO:0000256" key="1">
    <source>
        <dbReference type="SAM" id="Phobius"/>
    </source>
</evidence>
<evidence type="ECO:0000313" key="3">
    <source>
        <dbReference type="Proteomes" id="UP000184529"/>
    </source>
</evidence>
<dbReference type="STRING" id="1121432.SAMN02745219_01037"/>